<sequence>MIEYVTEELIISLSPIACAKLEIDSWVTLNVVELLRLFPTASGLNIG</sequence>
<name>A0A6J7QKT4_9ZZZZ</name>
<reference evidence="2" key="1">
    <citation type="submission" date="2020-05" db="EMBL/GenBank/DDBJ databases">
        <authorList>
            <person name="Chiriac C."/>
            <person name="Salcher M."/>
            <person name="Ghai R."/>
            <person name="Kavagutti S V."/>
        </authorList>
    </citation>
    <scope>NUCLEOTIDE SEQUENCE</scope>
</reference>
<evidence type="ECO:0000313" key="1">
    <source>
        <dbReference type="EMBL" id="CAB4809897.1"/>
    </source>
</evidence>
<organism evidence="2">
    <name type="scientific">freshwater metagenome</name>
    <dbReference type="NCBI Taxonomy" id="449393"/>
    <lineage>
        <taxon>unclassified sequences</taxon>
        <taxon>metagenomes</taxon>
        <taxon>ecological metagenomes</taxon>
    </lineage>
</organism>
<evidence type="ECO:0000313" key="2">
    <source>
        <dbReference type="EMBL" id="CAB5018308.1"/>
    </source>
</evidence>
<accession>A0A6J7QKT4</accession>
<protein>
    <submittedName>
        <fullName evidence="2">Unannotated protein</fullName>
    </submittedName>
</protein>
<dbReference type="EMBL" id="CAFAAT010000105">
    <property type="protein sequence ID" value="CAB4809897.1"/>
    <property type="molecule type" value="Genomic_DNA"/>
</dbReference>
<dbReference type="EMBL" id="CAFBPL010000077">
    <property type="protein sequence ID" value="CAB5018308.1"/>
    <property type="molecule type" value="Genomic_DNA"/>
</dbReference>
<gene>
    <name evidence="1" type="ORF">UFOPK3083_00847</name>
    <name evidence="2" type="ORF">UFOPK4113_00672</name>
</gene>
<dbReference type="AlphaFoldDB" id="A0A6J7QKT4"/>
<proteinExistence type="predicted"/>